<dbReference type="InterPro" id="IPR013034">
    <property type="entry name" value="DNA_topo_DNA_db_N_dom1"/>
</dbReference>
<accession>A0A074Z8H7</accession>
<dbReference type="SUPFAM" id="SSF56349">
    <property type="entry name" value="DNA breaking-rejoining enzymes"/>
    <property type="match status" value="1"/>
</dbReference>
<evidence type="ECO:0000256" key="9">
    <source>
        <dbReference type="SAM" id="MobiDB-lite"/>
    </source>
</evidence>
<dbReference type="Gene3D" id="2.170.11.10">
    <property type="entry name" value="DNA Topoisomerase I, domain 2"/>
    <property type="match status" value="1"/>
</dbReference>
<dbReference type="InterPro" id="IPR048045">
    <property type="entry name" value="Topoisomer_I_DNA-bd"/>
</dbReference>
<dbReference type="GO" id="GO:0005694">
    <property type="term" value="C:chromosome"/>
    <property type="evidence" value="ECO:0007669"/>
    <property type="project" value="InterPro"/>
</dbReference>
<dbReference type="PROSITE" id="PS00176">
    <property type="entry name" value="TOPO_IB_1"/>
    <property type="match status" value="1"/>
</dbReference>
<dbReference type="EMBL" id="KL597183">
    <property type="protein sequence ID" value="KER19535.1"/>
    <property type="molecule type" value="Genomic_DNA"/>
</dbReference>
<dbReference type="PANTHER" id="PTHR10290">
    <property type="entry name" value="DNA TOPOISOMERASE I"/>
    <property type="match status" value="1"/>
</dbReference>
<dbReference type="Pfam" id="PF14370">
    <property type="entry name" value="Topo_C_assoc"/>
    <property type="match status" value="1"/>
</dbReference>
<feature type="active site" description="O-(3'-phospho-DNA)-tyrosine intermediate" evidence="6">
    <location>
        <position position="973"/>
    </location>
</feature>
<dbReference type="InterPro" id="IPR051062">
    <property type="entry name" value="Topoisomerase_IB"/>
</dbReference>
<protein>
    <recommendedName>
        <fullName evidence="7">DNA topoisomerase I</fullName>
        <ecNumber evidence="7">5.6.2.1</ecNumber>
    </recommendedName>
    <alternativeName>
        <fullName evidence="7">DNA topoisomerase 1</fullName>
    </alternativeName>
</protein>
<dbReference type="CDD" id="cd00659">
    <property type="entry name" value="Topo_IB_C"/>
    <property type="match status" value="1"/>
</dbReference>
<dbReference type="RefSeq" id="XP_009176719.1">
    <property type="nucleotide sequence ID" value="XM_009178455.1"/>
</dbReference>
<dbReference type="PANTHER" id="PTHR10290:SF3">
    <property type="entry name" value="DNA TOPOISOMERASE 1"/>
    <property type="match status" value="1"/>
</dbReference>
<evidence type="ECO:0000259" key="10">
    <source>
        <dbReference type="SMART" id="SM00435"/>
    </source>
</evidence>
<feature type="coiled-coil region" evidence="8">
    <location>
        <begin position="561"/>
        <end position="588"/>
    </location>
</feature>
<dbReference type="OrthoDB" id="47179at2759"/>
<comment type="function">
    <text evidence="7">Releases the supercoiling and torsional tension of DNA introduced during the DNA replication and transcription by transiently cleaving and rejoining one strand of the DNA duplex. Introduces a single-strand break via transesterification at the specific target site 5'-[CT]CCTTp site in duplex DNA. The scissile phosphodiester is attacked by the catalytic tyrosine of the enzyme, resulting in the formation of a DNA-(3'-phosphotyrosyl)-enzyme intermediate and the expulsion of a 5'-OH DNA strand. The free DNA strand then undergoes passage around the unbroken strand thus removing DNA supercoils. Finally, in the religation step, the DNA 5'-OH attacks the covalent intermediate to expel the active-site tyrosine and restore the DNA phosphodiester backbone.</text>
</comment>
<evidence type="ECO:0000256" key="1">
    <source>
        <dbReference type="ARBA" id="ARBA00000213"/>
    </source>
</evidence>
<feature type="coiled-coil region" evidence="8">
    <location>
        <begin position="894"/>
        <end position="954"/>
    </location>
</feature>
<dbReference type="SUPFAM" id="SSF56741">
    <property type="entry name" value="Eukaryotic DNA topoisomerase I, N-terminal DNA-binding fragment"/>
    <property type="match status" value="1"/>
</dbReference>
<dbReference type="Gene3D" id="1.10.132.10">
    <property type="match status" value="1"/>
</dbReference>
<dbReference type="InterPro" id="IPR013030">
    <property type="entry name" value="DNA_topo_DNA_db_N_dom2"/>
</dbReference>
<sequence length="1042" mass="118970">MHTAAKRRVPQNGTQSPVQIQKDHCQCSALIGILYAKLDRISKALEDSGAKNAATWTKVDKELSSLNQYLAISIPGPMAAKKVIQLSDAAIKTTTEFLVDRLPRGTGLIIWGSFSGKITLAKLAQSILSNVPTKPDKSSHAERLGQKGTDSKLMTKPIVVISPCAPESRPTKPAASPDSSFYSITTGLSPTKGRDALEETNPNCKQRPNYVELLPLISVSEDTAAAVHSSTKSQPLNWTESDVRGQEAKQISSSTPSKAASLFVDTTIAQGPDNQSHTRDHSHPENSSYIQSATLIAGGSGVHTNTKERLQPNKPHKTRQIRRLLAGLKIGMTGVLNNISNVGNGTPHASIKTDSDDDIPLTDKLKRSRAHLSSSDEDDDIPLATKLMRISKKPKLESPDRFRNSETRSHGDHKKAKDVKIEKPKIKKEQETPTKSSGTPNKNNKSDKPEEEVWRWWEEDKKDNGVKWTFLEHKGPIFAPPYERLPDNVRFYYDGQPVRLSDAAEEVAGFYARMLDHDYTTKEVFNKNFFKDWLKVMNDDERRIIKSLSKCDFREMHAHFLKLAEERKNRTKEEKQKLKEENLALLNEYGYCTLDGHRQRIGNFRIEPPGLFRGRGNHPKMGMLKKRVLPEHVIINCSKNSKIPVPPKGHRWKEVRHDNTVTWLACWTENVQNNFKYVMLNPSSRLKGEKDWKKYETARGLHKIIDRIRADYRADFKHKEMRIRQRAVALYFIDRLALRAGNEKDEDEADTVGCCSLRYEHIKLHEELDGKQYVVEFDFLGKDSIRYQNSVAVPKRVFKNVRLFLQNKKENDDLFDRLNTTVLNQYLRELMEGLTAKVFRTYNASRTLEEQLELLTDPNDSPQEKLLAYNRANRAVAVLCNHQRAVPKSFAKSMENLQKKIDAKRDQIAEITSEAKQIKADYKRNKQVAKKVAYEKLKKRLSVAKEQLAKLQLQATDRDENKEIALSTSKLNYLDPRITVAWCKRFNVPIEKVYNKTQREKFQWAIDMATAEYKFLDRDSDRNTNKLKAEESDEGEMNEDED</sequence>
<reference evidence="11 12" key="1">
    <citation type="submission" date="2013-11" db="EMBL/GenBank/DDBJ databases">
        <title>Opisthorchis viverrini - life in the bile duct.</title>
        <authorList>
            <person name="Young N.D."/>
            <person name="Nagarajan N."/>
            <person name="Lin S.J."/>
            <person name="Korhonen P.K."/>
            <person name="Jex A.R."/>
            <person name="Hall R.S."/>
            <person name="Safavi-Hemami H."/>
            <person name="Kaewkong W."/>
            <person name="Bertrand D."/>
            <person name="Gao S."/>
            <person name="Seet Q."/>
            <person name="Wongkham S."/>
            <person name="Teh B.T."/>
            <person name="Wongkham C."/>
            <person name="Intapan P.M."/>
            <person name="Maleewong W."/>
            <person name="Yang X."/>
            <person name="Hu M."/>
            <person name="Wang Z."/>
            <person name="Hofmann A."/>
            <person name="Sternberg P.W."/>
            <person name="Tan P."/>
            <person name="Wang J."/>
            <person name="Gasser R.B."/>
        </authorList>
    </citation>
    <scope>NUCLEOTIDE SEQUENCE [LARGE SCALE GENOMIC DNA]</scope>
</reference>
<feature type="compositionally biased region" description="Basic and acidic residues" evidence="9">
    <location>
        <begin position="394"/>
        <end position="410"/>
    </location>
</feature>
<dbReference type="EC" id="5.6.2.1" evidence="7"/>
<dbReference type="InterPro" id="IPR011010">
    <property type="entry name" value="DNA_brk_join_enz"/>
</dbReference>
<feature type="region of interest" description="Disordered" evidence="9">
    <location>
        <begin position="228"/>
        <end position="258"/>
    </location>
</feature>
<name>A0A074Z8H7_OPIVI</name>
<dbReference type="SMART" id="SM00435">
    <property type="entry name" value="TOPEUc"/>
    <property type="match status" value="1"/>
</dbReference>
<comment type="catalytic activity">
    <reaction evidence="1 6 7">
        <text>ATP-independent breakage of single-stranded DNA, followed by passage and rejoining.</text>
        <dbReference type="EC" id="5.6.2.1"/>
    </reaction>
</comment>
<evidence type="ECO:0000256" key="2">
    <source>
        <dbReference type="ARBA" id="ARBA00006645"/>
    </source>
</evidence>
<dbReference type="SUPFAM" id="SSF46596">
    <property type="entry name" value="Eukaryotic DNA topoisomerase I, dispensable insert domain"/>
    <property type="match status" value="1"/>
</dbReference>
<proteinExistence type="inferred from homology"/>
<dbReference type="GO" id="GO:0007059">
    <property type="term" value="P:chromosome segregation"/>
    <property type="evidence" value="ECO:0007669"/>
    <property type="project" value="TreeGrafter"/>
</dbReference>
<dbReference type="GO" id="GO:0006265">
    <property type="term" value="P:DNA topological change"/>
    <property type="evidence" value="ECO:0007669"/>
    <property type="project" value="UniProtKB-UniRule"/>
</dbReference>
<comment type="similarity">
    <text evidence="2 6 7">Belongs to the type IB topoisomerase family.</text>
</comment>
<evidence type="ECO:0000313" key="11">
    <source>
        <dbReference type="EMBL" id="KER19535.1"/>
    </source>
</evidence>
<dbReference type="Gene3D" id="1.10.10.41">
    <property type="entry name" value="Yeast DNA topoisomerase - domain 1"/>
    <property type="match status" value="1"/>
</dbReference>
<dbReference type="InterPro" id="IPR013499">
    <property type="entry name" value="TopoI_euk"/>
</dbReference>
<dbReference type="GO" id="GO:0003677">
    <property type="term" value="F:DNA binding"/>
    <property type="evidence" value="ECO:0007669"/>
    <property type="project" value="UniProtKB-UniRule"/>
</dbReference>
<evidence type="ECO:0000256" key="4">
    <source>
        <dbReference type="ARBA" id="ARBA00023125"/>
    </source>
</evidence>
<dbReference type="FunFam" id="3.90.15.10:FF:000001">
    <property type="entry name" value="DNA topoisomerase I"/>
    <property type="match status" value="1"/>
</dbReference>
<dbReference type="Gene3D" id="3.90.15.10">
    <property type="entry name" value="Topoisomerase I, Chain A, domain 3"/>
    <property type="match status" value="1"/>
</dbReference>
<gene>
    <name evidence="11" type="ORF">T265_11721</name>
</gene>
<dbReference type="Proteomes" id="UP000054324">
    <property type="component" value="Unassembled WGS sequence"/>
</dbReference>
<evidence type="ECO:0000256" key="7">
    <source>
        <dbReference type="RuleBase" id="RU365101"/>
    </source>
</evidence>
<feature type="compositionally biased region" description="Basic and acidic residues" evidence="9">
    <location>
        <begin position="418"/>
        <end position="432"/>
    </location>
</feature>
<dbReference type="GO" id="GO:0003917">
    <property type="term" value="F:DNA topoisomerase type I (single strand cut, ATP-independent) activity"/>
    <property type="evidence" value="ECO:0007669"/>
    <property type="project" value="UniProtKB-UniRule"/>
</dbReference>
<organism evidence="11 12">
    <name type="scientific">Opisthorchis viverrini</name>
    <name type="common">Southeast Asian liver fluke</name>
    <dbReference type="NCBI Taxonomy" id="6198"/>
    <lineage>
        <taxon>Eukaryota</taxon>
        <taxon>Metazoa</taxon>
        <taxon>Spiralia</taxon>
        <taxon>Lophotrochozoa</taxon>
        <taxon>Platyhelminthes</taxon>
        <taxon>Trematoda</taxon>
        <taxon>Digenea</taxon>
        <taxon>Opisthorchiida</taxon>
        <taxon>Opisthorchiata</taxon>
        <taxon>Opisthorchiidae</taxon>
        <taxon>Opisthorchis</taxon>
    </lineage>
</organism>
<dbReference type="GO" id="GO:0005730">
    <property type="term" value="C:nucleolus"/>
    <property type="evidence" value="ECO:0007669"/>
    <property type="project" value="TreeGrafter"/>
</dbReference>
<feature type="region of interest" description="Disordered" evidence="9">
    <location>
        <begin position="367"/>
        <end position="452"/>
    </location>
</feature>
<dbReference type="PRINTS" id="PR00416">
    <property type="entry name" value="EUTPISMRASEI"/>
</dbReference>
<keyword evidence="3 6" id="KW-0799">Topoisomerase</keyword>
<dbReference type="CTD" id="20325889"/>
<evidence type="ECO:0000256" key="5">
    <source>
        <dbReference type="ARBA" id="ARBA00023235"/>
    </source>
</evidence>
<dbReference type="FunFam" id="1.10.10.41:FF:000001">
    <property type="entry name" value="DNA topoisomerase I"/>
    <property type="match status" value="1"/>
</dbReference>
<feature type="compositionally biased region" description="Polar residues" evidence="9">
    <location>
        <begin position="249"/>
        <end position="258"/>
    </location>
</feature>
<feature type="compositionally biased region" description="Acidic residues" evidence="9">
    <location>
        <begin position="1031"/>
        <end position="1042"/>
    </location>
</feature>
<dbReference type="InterPro" id="IPR014711">
    <property type="entry name" value="TopoI_cat_a-hlx-sub_euk"/>
</dbReference>
<keyword evidence="12" id="KW-1185">Reference proteome</keyword>
<dbReference type="GeneID" id="20325889"/>
<dbReference type="InterPro" id="IPR036202">
    <property type="entry name" value="TopoI_DNA-bd_euk_N_sf"/>
</dbReference>
<feature type="domain" description="DNA topoisomerase I eukaryotic-type" evidence="10">
    <location>
        <begin position="611"/>
        <end position="987"/>
    </location>
</feature>
<dbReference type="Pfam" id="PF01028">
    <property type="entry name" value="Topoisom_I"/>
    <property type="match status" value="1"/>
</dbReference>
<keyword evidence="8" id="KW-0175">Coiled coil</keyword>
<dbReference type="InterPro" id="IPR025834">
    <property type="entry name" value="TopoI_C_dom"/>
</dbReference>
<evidence type="ECO:0000313" key="12">
    <source>
        <dbReference type="Proteomes" id="UP000054324"/>
    </source>
</evidence>
<dbReference type="Pfam" id="PF02919">
    <property type="entry name" value="Topoisom_I_N"/>
    <property type="match status" value="1"/>
</dbReference>
<dbReference type="AlphaFoldDB" id="A0A074Z8H7"/>
<feature type="compositionally biased region" description="Polar residues" evidence="9">
    <location>
        <begin position="228"/>
        <end position="240"/>
    </location>
</feature>
<dbReference type="PROSITE" id="PS52038">
    <property type="entry name" value="TOPO_IB_2"/>
    <property type="match status" value="1"/>
</dbReference>
<dbReference type="GO" id="GO:0006260">
    <property type="term" value="P:DNA replication"/>
    <property type="evidence" value="ECO:0007669"/>
    <property type="project" value="TreeGrafter"/>
</dbReference>
<keyword evidence="4 6" id="KW-0238">DNA-binding</keyword>
<dbReference type="InterPro" id="IPR001631">
    <property type="entry name" value="TopoI"/>
</dbReference>
<evidence type="ECO:0000256" key="3">
    <source>
        <dbReference type="ARBA" id="ARBA00023029"/>
    </source>
</evidence>
<dbReference type="CDD" id="cd03488">
    <property type="entry name" value="Topoisomer_IB_N_htopoI_like"/>
    <property type="match status" value="1"/>
</dbReference>
<evidence type="ECO:0000256" key="8">
    <source>
        <dbReference type="SAM" id="Coils"/>
    </source>
</evidence>
<feature type="region of interest" description="Disordered" evidence="9">
    <location>
        <begin position="163"/>
        <end position="205"/>
    </location>
</feature>
<feature type="compositionally biased region" description="Polar residues" evidence="9">
    <location>
        <begin position="177"/>
        <end position="189"/>
    </location>
</feature>
<dbReference type="STRING" id="6198.A0A074Z8H7"/>
<dbReference type="FunFam" id="2.170.11.10:FF:000002">
    <property type="entry name" value="DNA topoisomerase I"/>
    <property type="match status" value="1"/>
</dbReference>
<dbReference type="FunFam" id="1.10.132.10:FF:000001">
    <property type="entry name" value="DNA topoisomerase I"/>
    <property type="match status" value="1"/>
</dbReference>
<feature type="region of interest" description="Disordered" evidence="9">
    <location>
        <begin position="1022"/>
        <end position="1042"/>
    </location>
</feature>
<evidence type="ECO:0000256" key="6">
    <source>
        <dbReference type="PROSITE-ProRule" id="PRU01382"/>
    </source>
</evidence>
<dbReference type="InterPro" id="IPR008336">
    <property type="entry name" value="TopoI_DNA-bd_euk"/>
</dbReference>
<keyword evidence="5 6" id="KW-0413">Isomerase</keyword>
<dbReference type="InterPro" id="IPR018521">
    <property type="entry name" value="TopoIB_AS"/>
</dbReference>
<dbReference type="InterPro" id="IPR013500">
    <property type="entry name" value="TopoI_cat_euk"/>
</dbReference>
<dbReference type="InterPro" id="IPR014727">
    <property type="entry name" value="TopoI_cat_a/b-sub_euk"/>
</dbReference>
<dbReference type="KEGG" id="ovi:T265_11721"/>